<evidence type="ECO:0000259" key="14">
    <source>
        <dbReference type="PROSITE" id="PS52039"/>
    </source>
</evidence>
<dbReference type="CDD" id="cd03362">
    <property type="entry name" value="TOPRIM_TopoIA_TopoIII"/>
    <property type="match status" value="1"/>
</dbReference>
<dbReference type="SUPFAM" id="SSF56712">
    <property type="entry name" value="Prokaryotic type I DNA topoisomerase"/>
    <property type="match status" value="1"/>
</dbReference>
<dbReference type="GO" id="GO:0006310">
    <property type="term" value="P:DNA recombination"/>
    <property type="evidence" value="ECO:0007669"/>
    <property type="project" value="TreeGrafter"/>
</dbReference>
<dbReference type="PANTHER" id="PTHR11390">
    <property type="entry name" value="PROKARYOTIC DNA TOPOISOMERASE"/>
    <property type="match status" value="1"/>
</dbReference>
<dbReference type="PROSITE" id="PS50880">
    <property type="entry name" value="TOPRIM"/>
    <property type="match status" value="1"/>
</dbReference>
<protein>
    <recommendedName>
        <fullName evidence="3">DNA topoisomerase</fullName>
        <ecNumber evidence="3">5.6.2.1</ecNumber>
    </recommendedName>
    <alternativeName>
        <fullName evidence="12">Omega-protein</fullName>
    </alternativeName>
    <alternativeName>
        <fullName evidence="11">Relaxing enzyme</fullName>
    </alternativeName>
    <alternativeName>
        <fullName evidence="9">Swivelase</fullName>
    </alternativeName>
    <alternativeName>
        <fullName evidence="10">Untwisting enzyme</fullName>
    </alternativeName>
</protein>
<dbReference type="InterPro" id="IPR034144">
    <property type="entry name" value="TOPRIM_TopoIII"/>
</dbReference>
<name>A0A0S1TS21_STREQ</name>
<dbReference type="GO" id="GO:0006265">
    <property type="term" value="P:DNA topological change"/>
    <property type="evidence" value="ECO:0007669"/>
    <property type="project" value="InterPro"/>
</dbReference>
<feature type="domain" description="Topo IA-type catalytic" evidence="14">
    <location>
        <begin position="191"/>
        <end position="603"/>
    </location>
</feature>
<dbReference type="InterPro" id="IPR000380">
    <property type="entry name" value="Topo_IA"/>
</dbReference>
<evidence type="ECO:0000256" key="7">
    <source>
        <dbReference type="ARBA" id="ARBA00023125"/>
    </source>
</evidence>
<dbReference type="InterPro" id="IPR005738">
    <property type="entry name" value="TopoIII"/>
</dbReference>
<reference evidence="15" key="1">
    <citation type="journal article" date="2016" name="Sci. Rep.">
        <title>Genome sequence and virulence factors of a group G Streptococcus dysgalactiae subsp. equisimilis strain with a new element carrying erm(B).</title>
        <authorList>
            <person name="Wang X."/>
            <person name="Zhang X."/>
            <person name="Zong Z."/>
        </authorList>
    </citation>
    <scope>NUCLEOTIDE SEQUENCE</scope>
    <source>
        <strain evidence="15">WCHSDSE-1</strain>
    </source>
</reference>
<dbReference type="InterPro" id="IPR013824">
    <property type="entry name" value="Topo_IA_cen_sub1"/>
</dbReference>
<evidence type="ECO:0000256" key="6">
    <source>
        <dbReference type="ARBA" id="ARBA00023029"/>
    </source>
</evidence>
<sequence>MKQRTAKKIRSKKDTICCKTQGEGEKIFRPLILKTGGKIYMKLVIAEKPSVALSISKIIGAKNKKDGYYEGNGYRVSWCVGHLIQMANPDSYDEKYAKWKIDDLPIIPSEYQYEVAKATKKQFAVLKKLMNDKAIDTVINACDAGREGEAIFRLVYLQASCKKKMKRLWISSMEDSAIKDGFDKLKDGKDYDNLFESAQARAVADWLVGMNISRLYSCLYKQNYSVGRVQTPTLAMIVKRDDEITNFKKDKYYTVELSMNGFILSTERIDDEVAAEQLINLVGDKIEITDVIQKEKITKPDLPFDLTTLQRECNKYFGYSAKQTLDYAQSLYEKKLITYPRTDSRCLTEDMITSTVNNILGKNDFDTGRIKTVFNSKKVTDHHAIIPTVSSLSEDLSGIPESEAKVYRLISNKLHASVGYPLVENTTKIVAEFDGFQFTSTGKVIKDEGFTKYLKEYKFNKNEDLELPDVSIGDVIIIENKEIKEKYTKPPKHFTEDTLLKAMELAGNDALEKGVEVEREGLGTPATRAGIIENLIYKEFIERDKKNLIATPKGKSLIEIVVDNFKSAEMTAQWEMELSEIAQGKSSKKEFLEKIEEQIKHTVEEHQKNE</sequence>
<dbReference type="InterPro" id="IPR023405">
    <property type="entry name" value="Topo_IA_core_domain"/>
</dbReference>
<dbReference type="NCBIfam" id="TIGR01056">
    <property type="entry name" value="topB"/>
    <property type="match status" value="1"/>
</dbReference>
<dbReference type="EC" id="5.6.2.1" evidence="3"/>
<dbReference type="InterPro" id="IPR006171">
    <property type="entry name" value="TOPRIM_dom"/>
</dbReference>
<keyword evidence="4" id="KW-0479">Metal-binding</keyword>
<dbReference type="GO" id="GO:0006281">
    <property type="term" value="P:DNA repair"/>
    <property type="evidence" value="ECO:0007669"/>
    <property type="project" value="TreeGrafter"/>
</dbReference>
<dbReference type="PANTHER" id="PTHR11390:SF21">
    <property type="entry name" value="DNA TOPOISOMERASE 3-ALPHA"/>
    <property type="match status" value="1"/>
</dbReference>
<dbReference type="InterPro" id="IPR013826">
    <property type="entry name" value="Topo_IA_cen_sub3"/>
</dbReference>
<dbReference type="SMART" id="SM00436">
    <property type="entry name" value="TOP1Bc"/>
    <property type="match status" value="1"/>
</dbReference>
<dbReference type="SMART" id="SM00437">
    <property type="entry name" value="TOP1Ac"/>
    <property type="match status" value="1"/>
</dbReference>
<accession>A0A0S1TS21</accession>
<evidence type="ECO:0000259" key="13">
    <source>
        <dbReference type="PROSITE" id="PS50880"/>
    </source>
</evidence>
<comment type="catalytic activity">
    <reaction evidence="1">
        <text>ATP-independent breakage of single-stranded DNA, followed by passage and rejoining.</text>
        <dbReference type="EC" id="5.6.2.1"/>
    </reaction>
</comment>
<evidence type="ECO:0000256" key="1">
    <source>
        <dbReference type="ARBA" id="ARBA00000213"/>
    </source>
</evidence>
<dbReference type="EMBL" id="KT005459">
    <property type="protein sequence ID" value="ALM26468.1"/>
    <property type="molecule type" value="Genomic_DNA"/>
</dbReference>
<dbReference type="Gene3D" id="2.70.20.10">
    <property type="entry name" value="Topoisomerase I, domain 3"/>
    <property type="match status" value="1"/>
</dbReference>
<evidence type="ECO:0000256" key="4">
    <source>
        <dbReference type="ARBA" id="ARBA00022723"/>
    </source>
</evidence>
<dbReference type="InterPro" id="IPR013825">
    <property type="entry name" value="Topo_IA_cen_sub2"/>
</dbReference>
<dbReference type="CDD" id="cd00186">
    <property type="entry name" value="TOP1Ac"/>
    <property type="match status" value="1"/>
</dbReference>
<dbReference type="InterPro" id="IPR013497">
    <property type="entry name" value="Topo_IA_cen"/>
</dbReference>
<keyword evidence="8 15" id="KW-0413">Isomerase</keyword>
<dbReference type="GO" id="GO:0003677">
    <property type="term" value="F:DNA binding"/>
    <property type="evidence" value="ECO:0007669"/>
    <property type="project" value="UniProtKB-KW"/>
</dbReference>
<evidence type="ECO:0000313" key="15">
    <source>
        <dbReference type="EMBL" id="ALM26468.1"/>
    </source>
</evidence>
<evidence type="ECO:0000256" key="3">
    <source>
        <dbReference type="ARBA" id="ARBA00012891"/>
    </source>
</evidence>
<dbReference type="Gene3D" id="3.40.50.140">
    <property type="match status" value="1"/>
</dbReference>
<dbReference type="InterPro" id="IPR003602">
    <property type="entry name" value="Topo_IA_DNA-bd_dom"/>
</dbReference>
<dbReference type="Pfam" id="PF01131">
    <property type="entry name" value="Topoisom_bac"/>
    <property type="match status" value="1"/>
</dbReference>
<evidence type="ECO:0000256" key="11">
    <source>
        <dbReference type="ARBA" id="ARBA00032235"/>
    </source>
</evidence>
<dbReference type="GO" id="GO:0043597">
    <property type="term" value="C:cytoplasmic replication fork"/>
    <property type="evidence" value="ECO:0007669"/>
    <property type="project" value="TreeGrafter"/>
</dbReference>
<organism evidence="15">
    <name type="scientific">Streptococcus dysgalactiae subsp. equisimilis</name>
    <name type="common">Streptococcus equisimilis</name>
    <dbReference type="NCBI Taxonomy" id="119602"/>
    <lineage>
        <taxon>Bacteria</taxon>
        <taxon>Bacillati</taxon>
        <taxon>Bacillota</taxon>
        <taxon>Bacilli</taxon>
        <taxon>Lactobacillales</taxon>
        <taxon>Streptococcaceae</taxon>
        <taxon>Streptococcus</taxon>
    </lineage>
</organism>
<evidence type="ECO:0000256" key="5">
    <source>
        <dbReference type="ARBA" id="ARBA00022842"/>
    </source>
</evidence>
<keyword evidence="6" id="KW-0799">Topoisomerase</keyword>
<evidence type="ECO:0000256" key="9">
    <source>
        <dbReference type="ARBA" id="ARBA00030003"/>
    </source>
</evidence>
<dbReference type="SMART" id="SM00493">
    <property type="entry name" value="TOPRIM"/>
    <property type="match status" value="1"/>
</dbReference>
<dbReference type="GO" id="GO:0003917">
    <property type="term" value="F:DNA topoisomerase type I (single strand cut, ATP-independent) activity"/>
    <property type="evidence" value="ECO:0007669"/>
    <property type="project" value="UniProtKB-EC"/>
</dbReference>
<dbReference type="GO" id="GO:0046872">
    <property type="term" value="F:metal ion binding"/>
    <property type="evidence" value="ECO:0007669"/>
    <property type="project" value="UniProtKB-KW"/>
</dbReference>
<dbReference type="Gene3D" id="1.10.460.10">
    <property type="entry name" value="Topoisomerase I, domain 2"/>
    <property type="match status" value="1"/>
</dbReference>
<evidence type="ECO:0000256" key="2">
    <source>
        <dbReference type="ARBA" id="ARBA00009446"/>
    </source>
</evidence>
<dbReference type="PROSITE" id="PS52039">
    <property type="entry name" value="TOPO_IA_2"/>
    <property type="match status" value="1"/>
</dbReference>
<dbReference type="NCBIfam" id="NF005829">
    <property type="entry name" value="PRK07726.1"/>
    <property type="match status" value="1"/>
</dbReference>
<proteinExistence type="inferred from homology"/>
<dbReference type="Pfam" id="PF01751">
    <property type="entry name" value="Toprim"/>
    <property type="match status" value="1"/>
</dbReference>
<gene>
    <name evidence="15" type="primary">topB</name>
    <name evidence="15" type="ORF">TnWCHSDSE-1_00017</name>
</gene>
<comment type="similarity">
    <text evidence="2">Belongs to the type IA topoisomerase family.</text>
</comment>
<keyword evidence="5" id="KW-0460">Magnesium</keyword>
<dbReference type="InterPro" id="IPR023406">
    <property type="entry name" value="Topo_IA_AS"/>
</dbReference>
<feature type="domain" description="Toprim" evidence="13">
    <location>
        <begin position="41"/>
        <end position="174"/>
    </location>
</feature>
<dbReference type="Gene3D" id="1.10.290.10">
    <property type="entry name" value="Topoisomerase I, domain 4"/>
    <property type="match status" value="1"/>
</dbReference>
<dbReference type="InterPro" id="IPR003601">
    <property type="entry name" value="Topo_IA_2"/>
</dbReference>
<dbReference type="AlphaFoldDB" id="A0A0S1TS21"/>
<evidence type="ECO:0000256" key="12">
    <source>
        <dbReference type="ARBA" id="ARBA00032877"/>
    </source>
</evidence>
<dbReference type="PROSITE" id="PS00396">
    <property type="entry name" value="TOPO_IA_1"/>
    <property type="match status" value="1"/>
</dbReference>
<evidence type="ECO:0000256" key="8">
    <source>
        <dbReference type="ARBA" id="ARBA00023235"/>
    </source>
</evidence>
<keyword evidence="7" id="KW-0238">DNA-binding</keyword>
<evidence type="ECO:0000256" key="10">
    <source>
        <dbReference type="ARBA" id="ARBA00031985"/>
    </source>
</evidence>
<dbReference type="PRINTS" id="PR00417">
    <property type="entry name" value="PRTPISMRASEI"/>
</dbReference>